<gene>
    <name evidence="8" type="ORF">FCC1311_088292</name>
</gene>
<dbReference type="Pfam" id="PF01490">
    <property type="entry name" value="Aa_trans"/>
    <property type="match status" value="1"/>
</dbReference>
<dbReference type="InterPro" id="IPR013057">
    <property type="entry name" value="AA_transpt_TM"/>
</dbReference>
<feature type="transmembrane region" description="Helical" evidence="6">
    <location>
        <begin position="379"/>
        <end position="396"/>
    </location>
</feature>
<evidence type="ECO:0000256" key="3">
    <source>
        <dbReference type="ARBA" id="ARBA00022989"/>
    </source>
</evidence>
<feature type="region of interest" description="Disordered" evidence="5">
    <location>
        <begin position="1"/>
        <end position="29"/>
    </location>
</feature>
<dbReference type="PANTHER" id="PTHR22950:SF652">
    <property type="entry name" value="TRANSMEMBRANE AMINO ACID TRANSPORTER FAMILY PROTEIN"/>
    <property type="match status" value="1"/>
</dbReference>
<protein>
    <submittedName>
        <fullName evidence="8">Sodium-coupled neutral amino acid transporter 1</fullName>
    </submittedName>
</protein>
<dbReference type="InParanoid" id="A0A2R5GXC2"/>
<evidence type="ECO:0000256" key="4">
    <source>
        <dbReference type="ARBA" id="ARBA00023136"/>
    </source>
</evidence>
<feature type="transmembrane region" description="Helical" evidence="6">
    <location>
        <begin position="416"/>
        <end position="435"/>
    </location>
</feature>
<evidence type="ECO:0000256" key="1">
    <source>
        <dbReference type="ARBA" id="ARBA00004141"/>
    </source>
</evidence>
<feature type="transmembrane region" description="Helical" evidence="6">
    <location>
        <begin position="115"/>
        <end position="137"/>
    </location>
</feature>
<comment type="subcellular location">
    <subcellularLocation>
        <location evidence="1">Membrane</location>
        <topology evidence="1">Multi-pass membrane protein</topology>
    </subcellularLocation>
</comment>
<accession>A0A2R5GXC2</accession>
<dbReference type="EMBL" id="BEYU01000125">
    <property type="protein sequence ID" value="GBG32604.1"/>
    <property type="molecule type" value="Genomic_DNA"/>
</dbReference>
<evidence type="ECO:0000256" key="6">
    <source>
        <dbReference type="SAM" id="Phobius"/>
    </source>
</evidence>
<evidence type="ECO:0000259" key="7">
    <source>
        <dbReference type="Pfam" id="PF01490"/>
    </source>
</evidence>
<feature type="domain" description="Amino acid transporter transmembrane" evidence="7">
    <location>
        <begin position="88"/>
        <end position="472"/>
    </location>
</feature>
<dbReference type="AlphaFoldDB" id="A0A2R5GXC2"/>
<proteinExistence type="predicted"/>
<sequence>MPTSRGAAAERAWPAGTREDGGDASASSEAGWRRLDEQHHDATGAVAGALMALDETPAPGDRAVQGASHRARLGSALSDPGARYMGPWFVGFTLVMSVVGTGLLSLPSAFQCLGIVPGLLALLLVSLSMYFTGDLFVRSHLAAQSSSCDSYEAMALQACKVTSQSWLRQSGSAVRWIVNIVNALGLFGGCCAYIAIGKEIWPDLEARISGRDPDSGVAPPWYASTYLVTGILVALVSLPLSLRRKLSSLRYSSTLGFCFSIYMILIVSGRGILALVRGQGRQPDAWHPACPEFSPWHGLILALSIFNFSFVFHFNAIPLFKSLPEPHRNLATMRRIIAGSIMTCFVLYSMLGIAGFALFGSDVEGNILNNFDASDDGINTARAAIAICCFLCLPLLEHPLRGTILTMFRLSHSSSARCIVTATLMALQFVVALLVPSIKTVFTVTGGGAVVGFCYVFPVCIALVTLWPKSRAVDSASASATGAHDSLATPLMDADVERSPAFKTPNFALSRLEIALCLAVLVFFPVSGGWSVLISLQG</sequence>
<name>A0A2R5GXC2_9STRA</name>
<evidence type="ECO:0000256" key="2">
    <source>
        <dbReference type="ARBA" id="ARBA00022692"/>
    </source>
</evidence>
<keyword evidence="2 6" id="KW-0812">Transmembrane</keyword>
<dbReference type="GO" id="GO:0015179">
    <property type="term" value="F:L-amino acid transmembrane transporter activity"/>
    <property type="evidence" value="ECO:0007669"/>
    <property type="project" value="TreeGrafter"/>
</dbReference>
<dbReference type="OrthoDB" id="513400at2759"/>
<feature type="transmembrane region" description="Helical" evidence="6">
    <location>
        <begin position="441"/>
        <end position="467"/>
    </location>
</feature>
<organism evidence="8 9">
    <name type="scientific">Hondaea fermentalgiana</name>
    <dbReference type="NCBI Taxonomy" id="2315210"/>
    <lineage>
        <taxon>Eukaryota</taxon>
        <taxon>Sar</taxon>
        <taxon>Stramenopiles</taxon>
        <taxon>Bigyra</taxon>
        <taxon>Labyrinthulomycetes</taxon>
        <taxon>Thraustochytrida</taxon>
        <taxon>Thraustochytriidae</taxon>
        <taxon>Hondaea</taxon>
    </lineage>
</organism>
<evidence type="ECO:0000313" key="9">
    <source>
        <dbReference type="Proteomes" id="UP000241890"/>
    </source>
</evidence>
<comment type="caution">
    <text evidence="8">The sequence shown here is derived from an EMBL/GenBank/DDBJ whole genome shotgun (WGS) entry which is preliminary data.</text>
</comment>
<keyword evidence="9" id="KW-1185">Reference proteome</keyword>
<feature type="transmembrane region" description="Helical" evidence="6">
    <location>
        <begin position="336"/>
        <end position="359"/>
    </location>
</feature>
<keyword evidence="4 6" id="KW-0472">Membrane</keyword>
<dbReference type="GO" id="GO:0016020">
    <property type="term" value="C:membrane"/>
    <property type="evidence" value="ECO:0007669"/>
    <property type="project" value="UniProtKB-SubCell"/>
</dbReference>
<reference evidence="8 9" key="1">
    <citation type="submission" date="2017-12" db="EMBL/GenBank/DDBJ databases">
        <title>Sequencing, de novo assembly and annotation of complete genome of a new Thraustochytrid species, strain FCC1311.</title>
        <authorList>
            <person name="Sedici K."/>
            <person name="Godart F."/>
            <person name="Aiese Cigliano R."/>
            <person name="Sanseverino W."/>
            <person name="Barakat M."/>
            <person name="Ortet P."/>
            <person name="Marechal E."/>
            <person name="Cagnac O."/>
            <person name="Amato A."/>
        </authorList>
    </citation>
    <scope>NUCLEOTIDE SEQUENCE [LARGE SCALE GENOMIC DNA]</scope>
</reference>
<evidence type="ECO:0000256" key="5">
    <source>
        <dbReference type="SAM" id="MobiDB-lite"/>
    </source>
</evidence>
<dbReference type="PANTHER" id="PTHR22950">
    <property type="entry name" value="AMINO ACID TRANSPORTER"/>
    <property type="match status" value="1"/>
</dbReference>
<feature type="transmembrane region" description="Helical" evidence="6">
    <location>
        <begin position="512"/>
        <end position="536"/>
    </location>
</feature>
<feature type="transmembrane region" description="Helical" evidence="6">
    <location>
        <begin position="254"/>
        <end position="276"/>
    </location>
</feature>
<evidence type="ECO:0000313" key="8">
    <source>
        <dbReference type="EMBL" id="GBG32604.1"/>
    </source>
</evidence>
<feature type="transmembrane region" description="Helical" evidence="6">
    <location>
        <begin position="296"/>
        <end position="315"/>
    </location>
</feature>
<feature type="transmembrane region" description="Helical" evidence="6">
    <location>
        <begin position="88"/>
        <end position="109"/>
    </location>
</feature>
<dbReference type="Proteomes" id="UP000241890">
    <property type="component" value="Unassembled WGS sequence"/>
</dbReference>
<feature type="transmembrane region" description="Helical" evidence="6">
    <location>
        <begin position="221"/>
        <end position="242"/>
    </location>
</feature>
<feature type="transmembrane region" description="Helical" evidence="6">
    <location>
        <begin position="176"/>
        <end position="196"/>
    </location>
</feature>
<keyword evidence="3 6" id="KW-1133">Transmembrane helix</keyword>